<dbReference type="EMBL" id="UZAK01046665">
    <property type="protein sequence ID" value="VDP75597.1"/>
    <property type="molecule type" value="Genomic_DNA"/>
</dbReference>
<dbReference type="Proteomes" id="UP000279833">
    <property type="component" value="Unassembled WGS sequence"/>
</dbReference>
<dbReference type="AlphaFoldDB" id="A0A183L2D7"/>
<gene>
    <name evidence="1" type="ORF">SCUD_LOCUS21490</name>
</gene>
<accession>A0A183L2D7</accession>
<sequence length="113" mass="12612">MLIYSGQEKENAQHTLGVTLTLSKDARKVPIGWESPAPKIIIAFLKAKKEGITMNVIQCYAPINDSNDDHRDQFYERMQSIIAKCTGKRLTILMGGRNAKVGMYNIGRPSNNS</sequence>
<dbReference type="STRING" id="6186.A0A183L2D7"/>
<name>A0A183L2D7_9TREM</name>
<evidence type="ECO:0000313" key="3">
    <source>
        <dbReference type="WBParaSite" id="SCUD_0002149301-mRNA-1"/>
    </source>
</evidence>
<dbReference type="InterPro" id="IPR036691">
    <property type="entry name" value="Endo/exonu/phosph_ase_sf"/>
</dbReference>
<reference evidence="1 2" key="2">
    <citation type="submission" date="2018-11" db="EMBL/GenBank/DDBJ databases">
        <authorList>
            <consortium name="Pathogen Informatics"/>
        </authorList>
    </citation>
    <scope>NUCLEOTIDE SEQUENCE [LARGE SCALE GENOMIC DNA]</scope>
    <source>
        <strain evidence="1">Dakar</strain>
        <strain evidence="2">Dakar, Senegal</strain>
    </source>
</reference>
<dbReference type="WBParaSite" id="SCUD_0002149301-mRNA-1">
    <property type="protein sequence ID" value="SCUD_0002149301-mRNA-1"/>
    <property type="gene ID" value="SCUD_0002149301"/>
</dbReference>
<protein>
    <submittedName>
        <fullName evidence="3">Aldo_ket_red domain-containing protein</fullName>
    </submittedName>
</protein>
<keyword evidence="2" id="KW-1185">Reference proteome</keyword>
<organism evidence="3">
    <name type="scientific">Schistosoma curassoni</name>
    <dbReference type="NCBI Taxonomy" id="6186"/>
    <lineage>
        <taxon>Eukaryota</taxon>
        <taxon>Metazoa</taxon>
        <taxon>Spiralia</taxon>
        <taxon>Lophotrochozoa</taxon>
        <taxon>Platyhelminthes</taxon>
        <taxon>Trematoda</taxon>
        <taxon>Digenea</taxon>
        <taxon>Strigeidida</taxon>
        <taxon>Schistosomatoidea</taxon>
        <taxon>Schistosomatidae</taxon>
        <taxon>Schistosoma</taxon>
    </lineage>
</organism>
<evidence type="ECO:0000313" key="2">
    <source>
        <dbReference type="Proteomes" id="UP000279833"/>
    </source>
</evidence>
<evidence type="ECO:0000313" key="1">
    <source>
        <dbReference type="EMBL" id="VDP75597.1"/>
    </source>
</evidence>
<reference evidence="3" key="1">
    <citation type="submission" date="2016-06" db="UniProtKB">
        <authorList>
            <consortium name="WormBaseParasite"/>
        </authorList>
    </citation>
    <scope>IDENTIFICATION</scope>
</reference>
<dbReference type="Gene3D" id="3.60.10.10">
    <property type="entry name" value="Endonuclease/exonuclease/phosphatase"/>
    <property type="match status" value="1"/>
</dbReference>
<dbReference type="SUPFAM" id="SSF56219">
    <property type="entry name" value="DNase I-like"/>
    <property type="match status" value="1"/>
</dbReference>
<proteinExistence type="predicted"/>